<dbReference type="Proteomes" id="UP000000646">
    <property type="component" value="Chromosome"/>
</dbReference>
<dbReference type="RefSeq" id="WP_002854524.1">
    <property type="nucleotide sequence ID" value="NC_008787.1"/>
</dbReference>
<reference evidence="4" key="1">
    <citation type="submission" date="2006-12" db="EMBL/GenBank/DDBJ databases">
        <authorList>
            <person name="Fouts D.E."/>
            <person name="Nelson K.E."/>
            <person name="Sebastian Y."/>
        </authorList>
    </citation>
    <scope>NUCLEOTIDE SEQUENCE [LARGE SCALE GENOMIC DNA]</scope>
    <source>
        <strain evidence="4">81-176</strain>
    </source>
</reference>
<dbReference type="KEGG" id="cjj:CJJ81176_0374"/>
<dbReference type="InterPro" id="IPR028976">
    <property type="entry name" value="CheC-like_sf"/>
</dbReference>
<evidence type="ECO:0000256" key="1">
    <source>
        <dbReference type="ARBA" id="ARBA00022500"/>
    </source>
</evidence>
<dbReference type="eggNOG" id="ENOG50318KM">
    <property type="taxonomic scope" value="Bacteria"/>
</dbReference>
<dbReference type="SUPFAM" id="SSF103039">
    <property type="entry name" value="CheC-like"/>
    <property type="match status" value="1"/>
</dbReference>
<gene>
    <name evidence="3" type="ordered locus">CJJ81176_0374</name>
</gene>
<dbReference type="AlphaFoldDB" id="A0A0H3PC13"/>
<dbReference type="Gene3D" id="3.40.1550.10">
    <property type="entry name" value="CheC-like"/>
    <property type="match status" value="1"/>
</dbReference>
<dbReference type="InterPro" id="IPR028051">
    <property type="entry name" value="CheX-like_dom"/>
</dbReference>
<organism evidence="3 4">
    <name type="scientific">Campylobacter jejuni subsp. jejuni serotype O:23/36 (strain 81-176)</name>
    <dbReference type="NCBI Taxonomy" id="354242"/>
    <lineage>
        <taxon>Bacteria</taxon>
        <taxon>Pseudomonadati</taxon>
        <taxon>Campylobacterota</taxon>
        <taxon>Epsilonproteobacteria</taxon>
        <taxon>Campylobacterales</taxon>
        <taxon>Campylobacteraceae</taxon>
        <taxon>Campylobacter</taxon>
    </lineage>
</organism>
<dbReference type="GO" id="GO:0006935">
    <property type="term" value="P:chemotaxis"/>
    <property type="evidence" value="ECO:0007669"/>
    <property type="project" value="UniProtKB-KW"/>
</dbReference>
<dbReference type="EMBL" id="CP000538">
    <property type="protein sequence ID" value="EAQ73376.1"/>
    <property type="molecule type" value="Genomic_DNA"/>
</dbReference>
<evidence type="ECO:0000259" key="2">
    <source>
        <dbReference type="Pfam" id="PF13690"/>
    </source>
</evidence>
<evidence type="ECO:0000313" key="4">
    <source>
        <dbReference type="Proteomes" id="UP000000646"/>
    </source>
</evidence>
<dbReference type="HOGENOM" id="CLU_1841444_0_0_7"/>
<accession>A0A0H3PC13</accession>
<name>A0A0H3PC13_CAMJJ</name>
<sequence>MLKILEYSITHFCEHILRLRIEAAQDISGELYGASIPIMGKSEGECNFYLFFPKEFLKKIAEILINDEKFKEDDWCDLTKECANQIIGYAKNLLNDAKGDDEYKLGIPEYLGKVDFSEIVLDEALTYKFENCYFRIGYCK</sequence>
<feature type="domain" description="Chemotaxis phosphatase CheX-like" evidence="2">
    <location>
        <begin position="34"/>
        <end position="116"/>
    </location>
</feature>
<keyword evidence="1" id="KW-0145">Chemotaxis</keyword>
<evidence type="ECO:0000313" key="3">
    <source>
        <dbReference type="EMBL" id="EAQ73376.1"/>
    </source>
</evidence>
<dbReference type="Pfam" id="PF13690">
    <property type="entry name" value="CheX"/>
    <property type="match status" value="1"/>
</dbReference>
<proteinExistence type="predicted"/>
<protein>
    <recommendedName>
        <fullName evidence="2">Chemotaxis phosphatase CheX-like domain-containing protein</fullName>
    </recommendedName>
</protein>